<dbReference type="EMBL" id="BLXX01000003">
    <property type="protein sequence ID" value="GFO59285.1"/>
    <property type="molecule type" value="Genomic_DNA"/>
</dbReference>
<proteinExistence type="inferred from homology"/>
<dbReference type="GO" id="GO:0047661">
    <property type="term" value="F:amino-acid racemase activity"/>
    <property type="evidence" value="ECO:0007669"/>
    <property type="project" value="InterPro"/>
</dbReference>
<dbReference type="NCBIfam" id="TIGR00035">
    <property type="entry name" value="asp_race"/>
    <property type="match status" value="1"/>
</dbReference>
<evidence type="ECO:0000313" key="3">
    <source>
        <dbReference type="EMBL" id="GFO59285.1"/>
    </source>
</evidence>
<dbReference type="AlphaFoldDB" id="A0A6V8MH38"/>
<dbReference type="Proteomes" id="UP000556026">
    <property type="component" value="Unassembled WGS sequence"/>
</dbReference>
<dbReference type="Gene3D" id="3.40.50.1860">
    <property type="match status" value="2"/>
</dbReference>
<evidence type="ECO:0000313" key="4">
    <source>
        <dbReference type="Proteomes" id="UP000556026"/>
    </source>
</evidence>
<dbReference type="PROSITE" id="PS00924">
    <property type="entry name" value="ASP_GLU_RACEMASE_2"/>
    <property type="match status" value="1"/>
</dbReference>
<dbReference type="Pfam" id="PF01177">
    <property type="entry name" value="Asp_Glu_race"/>
    <property type="match status" value="1"/>
</dbReference>
<dbReference type="InterPro" id="IPR015942">
    <property type="entry name" value="Asp/Glu/hydantoin_racemase"/>
</dbReference>
<keyword evidence="2" id="KW-0413">Isomerase</keyword>
<keyword evidence="4" id="KW-1185">Reference proteome</keyword>
<sequence length="230" mass="24881">MKTVGLIGGMSWESTIPYYRHLNQAAKERLGGLHSAKILLLSVDFAEIEALQREGDWDAAGRFLVEAGLRLQGAGAECVAICTNTMHKVAPALEAALEVPLLHIADATARAIRAAGLTRVGLLGTRFTMEQEFYKGRLKERFGIEVLVPEPEERELVHQVIYGELCLGEIKEASRLAFEGIVERLASRGAQGVVLGCTEIPLLLDQAAAPVPLFDTTALHAGLLADWALS</sequence>
<dbReference type="InterPro" id="IPR033134">
    <property type="entry name" value="Asp/Glu_racemase_AS_2"/>
</dbReference>
<dbReference type="RefSeq" id="WP_183354115.1">
    <property type="nucleotide sequence ID" value="NZ_BLXX01000003.1"/>
</dbReference>
<protein>
    <submittedName>
        <fullName evidence="3">Aspartate racemase</fullName>
    </submittedName>
</protein>
<reference evidence="4" key="1">
    <citation type="submission" date="2020-06" db="EMBL/GenBank/DDBJ databases">
        <title>Draft genomic sequence of Geomonas sp. Red330.</title>
        <authorList>
            <person name="Itoh H."/>
            <person name="Zhenxing X."/>
            <person name="Ushijima N."/>
            <person name="Masuda Y."/>
            <person name="Shiratori Y."/>
            <person name="Senoo K."/>
        </authorList>
    </citation>
    <scope>NUCLEOTIDE SEQUENCE [LARGE SCALE GENOMIC DNA]</scope>
    <source>
        <strain evidence="4">Red330</strain>
    </source>
</reference>
<dbReference type="PANTHER" id="PTHR21198:SF7">
    <property type="entry name" value="ASPARTATE-GLUTAMATE RACEMASE FAMILY"/>
    <property type="match status" value="1"/>
</dbReference>
<gene>
    <name evidence="3" type="ORF">GMST_16100</name>
</gene>
<comment type="caution">
    <text evidence="3">The sequence shown here is derived from an EMBL/GenBank/DDBJ whole genome shotgun (WGS) entry which is preliminary data.</text>
</comment>
<evidence type="ECO:0000256" key="2">
    <source>
        <dbReference type="ARBA" id="ARBA00023235"/>
    </source>
</evidence>
<dbReference type="InterPro" id="IPR004380">
    <property type="entry name" value="Asp_race"/>
</dbReference>
<evidence type="ECO:0000256" key="1">
    <source>
        <dbReference type="ARBA" id="ARBA00007847"/>
    </source>
</evidence>
<name>A0A6V8MH38_9BACT</name>
<dbReference type="SUPFAM" id="SSF53681">
    <property type="entry name" value="Aspartate/glutamate racemase"/>
    <property type="match status" value="2"/>
</dbReference>
<accession>A0A6V8MH38</accession>
<dbReference type="InterPro" id="IPR001920">
    <property type="entry name" value="Asp/Glu_race"/>
</dbReference>
<dbReference type="PANTHER" id="PTHR21198">
    <property type="entry name" value="GLUTAMATE RACEMASE"/>
    <property type="match status" value="1"/>
</dbReference>
<comment type="similarity">
    <text evidence="1">Belongs to the aspartate/glutamate racemases family.</text>
</comment>
<organism evidence="3 4">
    <name type="scientific">Geomonas silvestris</name>
    <dbReference type="NCBI Taxonomy" id="2740184"/>
    <lineage>
        <taxon>Bacteria</taxon>
        <taxon>Pseudomonadati</taxon>
        <taxon>Thermodesulfobacteriota</taxon>
        <taxon>Desulfuromonadia</taxon>
        <taxon>Geobacterales</taxon>
        <taxon>Geobacteraceae</taxon>
        <taxon>Geomonas</taxon>
    </lineage>
</organism>